<sequence length="112" mass="12734">MLASLMKAGREESYSDDSSTDSDDDEEYTGAGKFRKPDITNVVRAVDHSSNTLLLPAYVHDQDVPNISFADEYPQRSLLNILDNEGDQRIYVEFHKYFLTYDADTRPYGIST</sequence>
<proteinExistence type="predicted"/>
<feature type="compositionally biased region" description="Acidic residues" evidence="1">
    <location>
        <begin position="14"/>
        <end position="28"/>
    </location>
</feature>
<feature type="region of interest" description="Disordered" evidence="1">
    <location>
        <begin position="1"/>
        <end position="33"/>
    </location>
</feature>
<comment type="caution">
    <text evidence="2">The sequence shown here is derived from an EMBL/GenBank/DDBJ whole genome shotgun (WGS) entry which is preliminary data.</text>
</comment>
<accession>A0A250XEC2</accession>
<reference evidence="2 3" key="1">
    <citation type="submission" date="2017-08" db="EMBL/GenBank/DDBJ databases">
        <title>Acidophilic green algal genome provides insights into adaptation to an acidic environment.</title>
        <authorList>
            <person name="Hirooka S."/>
            <person name="Hirose Y."/>
            <person name="Kanesaki Y."/>
            <person name="Higuchi S."/>
            <person name="Fujiwara T."/>
            <person name="Onuma R."/>
            <person name="Era A."/>
            <person name="Ohbayashi R."/>
            <person name="Uzuka A."/>
            <person name="Nozaki H."/>
            <person name="Yoshikawa H."/>
            <person name="Miyagishima S.Y."/>
        </authorList>
    </citation>
    <scope>NUCLEOTIDE SEQUENCE [LARGE SCALE GENOMIC DNA]</scope>
    <source>
        <strain evidence="2 3">NIES-2499</strain>
    </source>
</reference>
<name>A0A250XEC2_9CHLO</name>
<evidence type="ECO:0000313" key="2">
    <source>
        <dbReference type="EMBL" id="GAX81401.1"/>
    </source>
</evidence>
<evidence type="ECO:0000256" key="1">
    <source>
        <dbReference type="SAM" id="MobiDB-lite"/>
    </source>
</evidence>
<dbReference type="EMBL" id="BEGY01000065">
    <property type="protein sequence ID" value="GAX81401.1"/>
    <property type="molecule type" value="Genomic_DNA"/>
</dbReference>
<dbReference type="Proteomes" id="UP000232323">
    <property type="component" value="Unassembled WGS sequence"/>
</dbReference>
<keyword evidence="3" id="KW-1185">Reference proteome</keyword>
<gene>
    <name evidence="2" type="ORF">CEUSTIGMA_g8832.t1</name>
</gene>
<evidence type="ECO:0000313" key="3">
    <source>
        <dbReference type="Proteomes" id="UP000232323"/>
    </source>
</evidence>
<organism evidence="2 3">
    <name type="scientific">Chlamydomonas eustigma</name>
    <dbReference type="NCBI Taxonomy" id="1157962"/>
    <lineage>
        <taxon>Eukaryota</taxon>
        <taxon>Viridiplantae</taxon>
        <taxon>Chlorophyta</taxon>
        <taxon>core chlorophytes</taxon>
        <taxon>Chlorophyceae</taxon>
        <taxon>CS clade</taxon>
        <taxon>Chlamydomonadales</taxon>
        <taxon>Chlamydomonadaceae</taxon>
        <taxon>Chlamydomonas</taxon>
    </lineage>
</organism>
<dbReference type="AlphaFoldDB" id="A0A250XEC2"/>
<protein>
    <submittedName>
        <fullName evidence="2">Uncharacterized protein</fullName>
    </submittedName>
</protein>